<dbReference type="RefSeq" id="WP_189058129.1">
    <property type="nucleotide sequence ID" value="NZ_BMOR01000016.1"/>
</dbReference>
<organism evidence="1 2">
    <name type="scientific">Deinococcus daejeonensis</name>
    <dbReference type="NCBI Taxonomy" id="1007098"/>
    <lineage>
        <taxon>Bacteria</taxon>
        <taxon>Thermotogati</taxon>
        <taxon>Deinococcota</taxon>
        <taxon>Deinococci</taxon>
        <taxon>Deinococcales</taxon>
        <taxon>Deinococcaceae</taxon>
        <taxon>Deinococcus</taxon>
    </lineage>
</organism>
<evidence type="ECO:0000313" key="1">
    <source>
        <dbReference type="EMBL" id="GGN42810.1"/>
    </source>
</evidence>
<protein>
    <submittedName>
        <fullName evidence="1">Uncharacterized protein</fullName>
    </submittedName>
</protein>
<dbReference type="EMBL" id="BMOR01000016">
    <property type="protein sequence ID" value="GGN42810.1"/>
    <property type="molecule type" value="Genomic_DNA"/>
</dbReference>
<dbReference type="Proteomes" id="UP000645517">
    <property type="component" value="Unassembled WGS sequence"/>
</dbReference>
<gene>
    <name evidence="1" type="ORF">GCM10010842_29620</name>
</gene>
<proteinExistence type="predicted"/>
<comment type="caution">
    <text evidence="1">The sequence shown here is derived from an EMBL/GenBank/DDBJ whole genome shotgun (WGS) entry which is preliminary data.</text>
</comment>
<sequence>MTVPATLPPALLLSAAGQVLNVAAGYLLLSAQTPEPRGVGSLRHFAHMPPPGAVSASALPVLTTHLDGQLTLLSHHAAVMNAGADTRLDCLHVPGPLLDLLRLSPAQLGSLTNPGSATFTHLVTLRVTRDAFSQTYWLRVLRGPHDLAWLTGPLERGDLNLRRPAPDLPAQVLRGHAPIDLDFTSGAWGVQLSITPRHLLPVVPRQGAR</sequence>
<name>A0ABQ2JDA6_9DEIO</name>
<evidence type="ECO:0000313" key="2">
    <source>
        <dbReference type="Proteomes" id="UP000645517"/>
    </source>
</evidence>
<accession>A0ABQ2JDA6</accession>
<keyword evidence="2" id="KW-1185">Reference proteome</keyword>
<reference evidence="2" key="1">
    <citation type="journal article" date="2019" name="Int. J. Syst. Evol. Microbiol.">
        <title>The Global Catalogue of Microorganisms (GCM) 10K type strain sequencing project: providing services to taxonomists for standard genome sequencing and annotation.</title>
        <authorList>
            <consortium name="The Broad Institute Genomics Platform"/>
            <consortium name="The Broad Institute Genome Sequencing Center for Infectious Disease"/>
            <person name="Wu L."/>
            <person name="Ma J."/>
        </authorList>
    </citation>
    <scope>NUCLEOTIDE SEQUENCE [LARGE SCALE GENOMIC DNA]</scope>
    <source>
        <strain evidence="2">JCM 16918</strain>
    </source>
</reference>